<proteinExistence type="predicted"/>
<evidence type="ECO:0000313" key="3">
    <source>
        <dbReference type="Proteomes" id="UP001341840"/>
    </source>
</evidence>
<feature type="compositionally biased region" description="Basic and acidic residues" evidence="1">
    <location>
        <begin position="39"/>
        <end position="51"/>
    </location>
</feature>
<reference evidence="2 3" key="1">
    <citation type="journal article" date="2023" name="Plants (Basel)">
        <title>Bridging the Gap: Combining Genomics and Transcriptomics Approaches to Understand Stylosanthes scabra, an Orphan Legume from the Brazilian Caatinga.</title>
        <authorList>
            <person name="Ferreira-Neto J.R.C."/>
            <person name="da Silva M.D."/>
            <person name="Binneck E."/>
            <person name="de Melo N.F."/>
            <person name="da Silva R.H."/>
            <person name="de Melo A.L.T.M."/>
            <person name="Pandolfi V."/>
            <person name="Bustamante F.O."/>
            <person name="Brasileiro-Vidal A.C."/>
            <person name="Benko-Iseppon A.M."/>
        </authorList>
    </citation>
    <scope>NUCLEOTIDE SEQUENCE [LARGE SCALE GENOMIC DNA]</scope>
    <source>
        <tissue evidence="2">Leaves</tissue>
    </source>
</reference>
<protein>
    <submittedName>
        <fullName evidence="2">Uncharacterized protein</fullName>
    </submittedName>
</protein>
<accession>A0ABU6ZQ30</accession>
<keyword evidence="3" id="KW-1185">Reference proteome</keyword>
<sequence>MMTTTSSKFVSARSQANFVAYLRRTDVERDPRQTAAQQRGRDLQAETRRGDGGWPLIRDGETSLQGGGGCSSEKTIWSDGGEKRRGDELRRRLCWGKLG</sequence>
<name>A0ABU6ZQ30_9FABA</name>
<gene>
    <name evidence="2" type="ORF">PIB30_079720</name>
</gene>
<comment type="caution">
    <text evidence="2">The sequence shown here is derived from an EMBL/GenBank/DDBJ whole genome shotgun (WGS) entry which is preliminary data.</text>
</comment>
<dbReference type="Proteomes" id="UP001341840">
    <property type="component" value="Unassembled WGS sequence"/>
</dbReference>
<feature type="region of interest" description="Disordered" evidence="1">
    <location>
        <begin position="28"/>
        <end position="87"/>
    </location>
</feature>
<evidence type="ECO:0000256" key="1">
    <source>
        <dbReference type="SAM" id="MobiDB-lite"/>
    </source>
</evidence>
<evidence type="ECO:0000313" key="2">
    <source>
        <dbReference type="EMBL" id="MED6224020.1"/>
    </source>
</evidence>
<dbReference type="EMBL" id="JASCZI010272999">
    <property type="protein sequence ID" value="MED6224020.1"/>
    <property type="molecule type" value="Genomic_DNA"/>
</dbReference>
<organism evidence="2 3">
    <name type="scientific">Stylosanthes scabra</name>
    <dbReference type="NCBI Taxonomy" id="79078"/>
    <lineage>
        <taxon>Eukaryota</taxon>
        <taxon>Viridiplantae</taxon>
        <taxon>Streptophyta</taxon>
        <taxon>Embryophyta</taxon>
        <taxon>Tracheophyta</taxon>
        <taxon>Spermatophyta</taxon>
        <taxon>Magnoliopsida</taxon>
        <taxon>eudicotyledons</taxon>
        <taxon>Gunneridae</taxon>
        <taxon>Pentapetalae</taxon>
        <taxon>rosids</taxon>
        <taxon>fabids</taxon>
        <taxon>Fabales</taxon>
        <taxon>Fabaceae</taxon>
        <taxon>Papilionoideae</taxon>
        <taxon>50 kb inversion clade</taxon>
        <taxon>dalbergioids sensu lato</taxon>
        <taxon>Dalbergieae</taxon>
        <taxon>Pterocarpus clade</taxon>
        <taxon>Stylosanthes</taxon>
    </lineage>
</organism>